<proteinExistence type="predicted"/>
<dbReference type="Pfam" id="PF14588">
    <property type="entry name" value="YjgF_endoribonc"/>
    <property type="match status" value="1"/>
</dbReference>
<dbReference type="PANTHER" id="PTHR43760">
    <property type="entry name" value="ENDORIBONUCLEASE-RELATED"/>
    <property type="match status" value="1"/>
</dbReference>
<dbReference type="InterPro" id="IPR035959">
    <property type="entry name" value="RutC-like_sf"/>
</dbReference>
<dbReference type="RefSeq" id="WP_188762619.1">
    <property type="nucleotide sequence ID" value="NZ_BMJM01000005.1"/>
</dbReference>
<keyword evidence="3" id="KW-1185">Reference proteome</keyword>
<comment type="caution">
    <text evidence="2">The sequence shown here is derived from an EMBL/GenBank/DDBJ whole genome shotgun (WGS) entry which is preliminary data.</text>
</comment>
<dbReference type="Gene3D" id="3.30.1330.40">
    <property type="entry name" value="RutC-like"/>
    <property type="match status" value="1"/>
</dbReference>
<dbReference type="AlphaFoldDB" id="A0A917E7L1"/>
<gene>
    <name evidence="2" type="ORF">GCM10011529_18150</name>
</gene>
<accession>A0A917E7L1</accession>
<feature type="domain" description="Endoribonuclease L-PSP/chorismate mutase-like" evidence="1">
    <location>
        <begin position="7"/>
        <end position="133"/>
    </location>
</feature>
<reference evidence="2" key="2">
    <citation type="submission" date="2020-09" db="EMBL/GenBank/DDBJ databases">
        <authorList>
            <person name="Sun Q."/>
            <person name="Zhou Y."/>
        </authorList>
    </citation>
    <scope>NUCLEOTIDE SEQUENCE</scope>
    <source>
        <strain evidence="2">CGMCC 1.15519</strain>
    </source>
</reference>
<organism evidence="2 3">
    <name type="scientific">Sandarakinorhabdus glacialis</name>
    <dbReference type="NCBI Taxonomy" id="1614636"/>
    <lineage>
        <taxon>Bacteria</taxon>
        <taxon>Pseudomonadati</taxon>
        <taxon>Pseudomonadota</taxon>
        <taxon>Alphaproteobacteria</taxon>
        <taxon>Sphingomonadales</taxon>
        <taxon>Sphingosinicellaceae</taxon>
        <taxon>Sandarakinorhabdus</taxon>
    </lineage>
</organism>
<dbReference type="Proteomes" id="UP000635071">
    <property type="component" value="Unassembled WGS sequence"/>
</dbReference>
<sequence>MTDTPATRLAALGITLPVAAPPAANYVPAVAIDGLLHISGQIPFDDAGALIKGRLGDGVSVAEGAEAARRCAIGLIAQMQAALGDLGRVRRIVKLGVFVASAPDFTDQPEVGNGASNLMVEIFGEAGRHARSAVGVYALPRGVAVEIDAIIAIRD</sequence>
<evidence type="ECO:0000313" key="2">
    <source>
        <dbReference type="EMBL" id="GGE12160.1"/>
    </source>
</evidence>
<name>A0A917E7L1_9SPHN</name>
<reference evidence="2" key="1">
    <citation type="journal article" date="2014" name="Int. J. Syst. Evol. Microbiol.">
        <title>Complete genome sequence of Corynebacterium casei LMG S-19264T (=DSM 44701T), isolated from a smear-ripened cheese.</title>
        <authorList>
            <consortium name="US DOE Joint Genome Institute (JGI-PGF)"/>
            <person name="Walter F."/>
            <person name="Albersmeier A."/>
            <person name="Kalinowski J."/>
            <person name="Ruckert C."/>
        </authorList>
    </citation>
    <scope>NUCLEOTIDE SEQUENCE</scope>
    <source>
        <strain evidence="2">CGMCC 1.15519</strain>
    </source>
</reference>
<evidence type="ECO:0000259" key="1">
    <source>
        <dbReference type="Pfam" id="PF14588"/>
    </source>
</evidence>
<dbReference type="InterPro" id="IPR013813">
    <property type="entry name" value="Endoribo_LPSP/chorism_mut-like"/>
</dbReference>
<dbReference type="PANTHER" id="PTHR43760:SF1">
    <property type="entry name" value="ENDORIBONUCLEASE L-PSP_CHORISMATE MUTASE-LIKE DOMAIN-CONTAINING PROTEIN"/>
    <property type="match status" value="1"/>
</dbReference>
<protein>
    <recommendedName>
        <fullName evidence="1">Endoribonuclease L-PSP/chorismate mutase-like domain-containing protein</fullName>
    </recommendedName>
</protein>
<dbReference type="EMBL" id="BMJM01000005">
    <property type="protein sequence ID" value="GGE12160.1"/>
    <property type="molecule type" value="Genomic_DNA"/>
</dbReference>
<dbReference type="SUPFAM" id="SSF55298">
    <property type="entry name" value="YjgF-like"/>
    <property type="match status" value="1"/>
</dbReference>
<evidence type="ECO:0000313" key="3">
    <source>
        <dbReference type="Proteomes" id="UP000635071"/>
    </source>
</evidence>
<dbReference type="CDD" id="cd02199">
    <property type="entry name" value="YjgF_YER057c_UK114_like_1"/>
    <property type="match status" value="1"/>
</dbReference>